<proteinExistence type="predicted"/>
<dbReference type="EMBL" id="JNVN01004049">
    <property type="protein sequence ID" value="KHJ30532.1"/>
    <property type="molecule type" value="Genomic_DNA"/>
</dbReference>
<comment type="caution">
    <text evidence="2">The sequence shown here is derived from an EMBL/GenBank/DDBJ whole genome shotgun (WGS) entry which is preliminary data.</text>
</comment>
<sequence length="572" mass="65513">MMQMMQMMQMITVFNRRLLKMMKTKQRSEETHLDNANCLLDTIRILWLRQEGKIIDEKPPFFHSRLKEIDGLLSKGVFEITTNPKTTERLFKSRFVDEIKGKASNTPFEKSRLVIQAYNDEGKINILTQSPTIQRASQRIIVCIAASTDLSLHLRDVSQAYVQSTTKLSREIFAKPPKEIQDNLPTNSVLKIKKPLYGIPEAGTHWFRNYHKHHIENLHMTQSTFDPCLLHTNKKGLFGVVGIQTDDTLFIGNEEFIRLEQDEIIKSQIVTKPVDKLMSNKNLTFNGGIINLGENSIILSPKNQGEKIKIVDMNKLNFRNEFIAQRARGAYIATLCQPEASFDLSFAAQTCQDPSDEDVKYLNKRLKWQIENKHRGLNYIKVNLNSAKLFIFVDASFANNRDYSSQIGFIIALANDKNGEINDCTFSISGNLIHWSSIKCKRVTRSVLASELYVTVHGFDSGMVIKTTLDNILKQLNLPQVPLILCTDSRSLYECLTKLGTINEKRLMIDVMALRQSYEQREITEIRWIDGRDNPADSMTKGTPCVALKNFIDTNTLKIRVDGWVEREEILV</sequence>
<dbReference type="AlphaFoldDB" id="A0A0B1NVX4"/>
<evidence type="ECO:0000313" key="2">
    <source>
        <dbReference type="EMBL" id="KHJ30532.1"/>
    </source>
</evidence>
<keyword evidence="3" id="KW-1185">Reference proteome</keyword>
<gene>
    <name evidence="2" type="ORF">EV44_g3546</name>
</gene>
<reference evidence="2 3" key="1">
    <citation type="journal article" date="2014" name="BMC Genomics">
        <title>Adaptive genomic structural variation in the grape powdery mildew pathogen, Erysiphe necator.</title>
        <authorList>
            <person name="Jones L."/>
            <person name="Riaz S."/>
            <person name="Morales-Cruz A."/>
            <person name="Amrine K.C."/>
            <person name="McGuire B."/>
            <person name="Gubler W.D."/>
            <person name="Walker M.A."/>
            <person name="Cantu D."/>
        </authorList>
    </citation>
    <scope>NUCLEOTIDE SEQUENCE [LARGE SCALE GENOMIC DNA]</scope>
    <source>
        <strain evidence="3">c</strain>
    </source>
</reference>
<protein>
    <recommendedName>
        <fullName evidence="1">Reverse transcriptase Ty1/copia-type domain-containing protein</fullName>
    </recommendedName>
</protein>
<dbReference type="HOGENOM" id="CLU_002055_1_1_1"/>
<dbReference type="STRING" id="52586.A0A0B1NVX4"/>
<evidence type="ECO:0000313" key="3">
    <source>
        <dbReference type="Proteomes" id="UP000030854"/>
    </source>
</evidence>
<evidence type="ECO:0000259" key="1">
    <source>
        <dbReference type="Pfam" id="PF07727"/>
    </source>
</evidence>
<name>A0A0B1NVX4_UNCNE</name>
<accession>A0A0B1NVX4</accession>
<dbReference type="Pfam" id="PF07727">
    <property type="entry name" value="RVT_2"/>
    <property type="match status" value="1"/>
</dbReference>
<dbReference type="OMA" id="GEINDCT"/>
<organism evidence="2 3">
    <name type="scientific">Uncinula necator</name>
    <name type="common">Grape powdery mildew</name>
    <dbReference type="NCBI Taxonomy" id="52586"/>
    <lineage>
        <taxon>Eukaryota</taxon>
        <taxon>Fungi</taxon>
        <taxon>Dikarya</taxon>
        <taxon>Ascomycota</taxon>
        <taxon>Pezizomycotina</taxon>
        <taxon>Leotiomycetes</taxon>
        <taxon>Erysiphales</taxon>
        <taxon>Erysiphaceae</taxon>
        <taxon>Erysiphe</taxon>
    </lineage>
</organism>
<dbReference type="InterPro" id="IPR013103">
    <property type="entry name" value="RVT_2"/>
</dbReference>
<dbReference type="Proteomes" id="UP000030854">
    <property type="component" value="Unassembled WGS sequence"/>
</dbReference>
<feature type="domain" description="Reverse transcriptase Ty1/copia-type" evidence="1">
    <location>
        <begin position="77"/>
        <end position="254"/>
    </location>
</feature>